<evidence type="ECO:0000313" key="11">
    <source>
        <dbReference type="EMBL" id="KAG2226732.1"/>
    </source>
</evidence>
<dbReference type="Pfam" id="PF00400">
    <property type="entry name" value="WD40"/>
    <property type="match status" value="1"/>
</dbReference>
<gene>
    <name evidence="11" type="ORF">INT45_001079</name>
</gene>
<dbReference type="GO" id="GO:0005085">
    <property type="term" value="F:guanyl-nucleotide exchange factor activity"/>
    <property type="evidence" value="ECO:0007669"/>
    <property type="project" value="InterPro"/>
</dbReference>
<evidence type="ECO:0000256" key="9">
    <source>
        <dbReference type="ARBA" id="ARBA00022989"/>
    </source>
</evidence>
<evidence type="ECO:0000256" key="8">
    <source>
        <dbReference type="ARBA" id="ARBA00022927"/>
    </source>
</evidence>
<keyword evidence="9" id="KW-1133">Transmembrane helix</keyword>
<dbReference type="EMBL" id="JAEPRB010000014">
    <property type="protein sequence ID" value="KAG2226732.1"/>
    <property type="molecule type" value="Genomic_DNA"/>
</dbReference>
<feature type="non-terminal residue" evidence="11">
    <location>
        <position position="1"/>
    </location>
</feature>
<dbReference type="Proteomes" id="UP000646827">
    <property type="component" value="Unassembled WGS sequence"/>
</dbReference>
<keyword evidence="6" id="KW-0256">Endoplasmic reticulum</keyword>
<organism evidence="11 12">
    <name type="scientific">Circinella minor</name>
    <dbReference type="NCBI Taxonomy" id="1195481"/>
    <lineage>
        <taxon>Eukaryota</taxon>
        <taxon>Fungi</taxon>
        <taxon>Fungi incertae sedis</taxon>
        <taxon>Mucoromycota</taxon>
        <taxon>Mucoromycotina</taxon>
        <taxon>Mucoromycetes</taxon>
        <taxon>Mucorales</taxon>
        <taxon>Lichtheimiaceae</taxon>
        <taxon>Circinella</taxon>
    </lineage>
</organism>
<dbReference type="Gene3D" id="2.130.10.10">
    <property type="entry name" value="YVTN repeat-like/Quinoprotein amine dehydrogenase"/>
    <property type="match status" value="1"/>
</dbReference>
<evidence type="ECO:0000256" key="3">
    <source>
        <dbReference type="ARBA" id="ARBA00022574"/>
    </source>
</evidence>
<dbReference type="InterPro" id="IPR015943">
    <property type="entry name" value="WD40/YVTN_repeat-like_dom_sf"/>
</dbReference>
<keyword evidence="3" id="KW-0853">WD repeat</keyword>
<evidence type="ECO:0000256" key="5">
    <source>
        <dbReference type="ARBA" id="ARBA00022737"/>
    </source>
</evidence>
<keyword evidence="7" id="KW-0931">ER-Golgi transport</keyword>
<keyword evidence="12" id="KW-1185">Reference proteome</keyword>
<dbReference type="GO" id="GO:0003400">
    <property type="term" value="P:regulation of COPII vesicle coating"/>
    <property type="evidence" value="ECO:0007669"/>
    <property type="project" value="TreeGrafter"/>
</dbReference>
<comment type="subcellular location">
    <subcellularLocation>
        <location evidence="1">Endoplasmic reticulum membrane</location>
        <topology evidence="1">Single-pass membrane protein</topology>
    </subcellularLocation>
</comment>
<protein>
    <recommendedName>
        <fullName evidence="13">Anaphase-promoting complex subunit 4 WD40 domain-containing protein</fullName>
    </recommendedName>
</protein>
<comment type="caution">
    <text evidence="11">The sequence shown here is derived from an EMBL/GenBank/DDBJ whole genome shotgun (WGS) entry which is preliminary data.</text>
</comment>
<keyword evidence="2" id="KW-0813">Transport</keyword>
<dbReference type="PANTHER" id="PTHR23284:SF0">
    <property type="entry name" value="PROLACTIN REGULATORY ELEMENT-BINDING PROTEIN"/>
    <property type="match status" value="1"/>
</dbReference>
<evidence type="ECO:0000313" key="12">
    <source>
        <dbReference type="Proteomes" id="UP000646827"/>
    </source>
</evidence>
<evidence type="ECO:0000256" key="6">
    <source>
        <dbReference type="ARBA" id="ARBA00022824"/>
    </source>
</evidence>
<accession>A0A8H7VPN8</accession>
<proteinExistence type="predicted"/>
<dbReference type="OrthoDB" id="2013972at2759"/>
<evidence type="ECO:0000256" key="10">
    <source>
        <dbReference type="ARBA" id="ARBA00023136"/>
    </source>
</evidence>
<dbReference type="GO" id="GO:0006888">
    <property type="term" value="P:endoplasmic reticulum to Golgi vesicle-mediated transport"/>
    <property type="evidence" value="ECO:0007669"/>
    <property type="project" value="TreeGrafter"/>
</dbReference>
<evidence type="ECO:0000256" key="7">
    <source>
        <dbReference type="ARBA" id="ARBA00022892"/>
    </source>
</evidence>
<keyword evidence="10" id="KW-0472">Membrane</keyword>
<keyword evidence="8" id="KW-0653">Protein transport</keyword>
<evidence type="ECO:0008006" key="13">
    <source>
        <dbReference type="Google" id="ProtNLM"/>
    </source>
</evidence>
<dbReference type="GO" id="GO:0015031">
    <property type="term" value="P:protein transport"/>
    <property type="evidence" value="ECO:0007669"/>
    <property type="project" value="UniProtKB-KW"/>
</dbReference>
<evidence type="ECO:0000256" key="2">
    <source>
        <dbReference type="ARBA" id="ARBA00022448"/>
    </source>
</evidence>
<keyword evidence="5" id="KW-0677">Repeat</keyword>
<sequence length="342" mass="37539">MKTFIKKVDFPVYGLDFTFDDRIVAVGGGGTGKSGVKNKLVAFPVNDEEKITLELPDQKDCPMSVSCHPKLPLFATGINDEANVIERGENQSCHVFELGSSTITPVNKTSASTTRNVDEYQKVTRFSRSGKYLVTGFTDGKVTVLKMPDLKLAFPPLRFNEVQDVDVDIEEEYLAVATPKALIILSLEDGAITQVIDSPKLNKKTECEFRSCRYSSKDRLYAVVNPKSRAHGFICVWELRKNKQRRYPVTQVKTSSVCRKSITSFSVNPTGDLLAYASTDLSIGLVDAKTLTPTIQVQKAHGFAITSLAFSQSGKYLASAGADTRCRIMLLPDDVKTLSGGS</sequence>
<dbReference type="AlphaFoldDB" id="A0A8H7VPN8"/>
<dbReference type="GO" id="GO:0005789">
    <property type="term" value="C:endoplasmic reticulum membrane"/>
    <property type="evidence" value="ECO:0007669"/>
    <property type="project" value="UniProtKB-SubCell"/>
</dbReference>
<dbReference type="SUPFAM" id="SSF50978">
    <property type="entry name" value="WD40 repeat-like"/>
    <property type="match status" value="1"/>
</dbReference>
<dbReference type="InterPro" id="IPR045260">
    <property type="entry name" value="Sec12-like"/>
</dbReference>
<reference evidence="11 12" key="1">
    <citation type="submission" date="2020-12" db="EMBL/GenBank/DDBJ databases">
        <title>Metabolic potential, ecology and presence of endohyphal bacteria is reflected in genomic diversity of Mucoromycotina.</title>
        <authorList>
            <person name="Muszewska A."/>
            <person name="Okrasinska A."/>
            <person name="Steczkiewicz K."/>
            <person name="Drgas O."/>
            <person name="Orlowska M."/>
            <person name="Perlinska-Lenart U."/>
            <person name="Aleksandrzak-Piekarczyk T."/>
            <person name="Szatraj K."/>
            <person name="Zielenkiewicz U."/>
            <person name="Pilsyk S."/>
            <person name="Malc E."/>
            <person name="Mieczkowski P."/>
            <person name="Kruszewska J.S."/>
            <person name="Biernat P."/>
            <person name="Pawlowska J."/>
        </authorList>
    </citation>
    <scope>NUCLEOTIDE SEQUENCE [LARGE SCALE GENOMIC DNA]</scope>
    <source>
        <strain evidence="11 12">CBS 142.35</strain>
    </source>
</reference>
<keyword evidence="4" id="KW-0812">Transmembrane</keyword>
<dbReference type="InterPro" id="IPR036322">
    <property type="entry name" value="WD40_repeat_dom_sf"/>
</dbReference>
<evidence type="ECO:0000256" key="4">
    <source>
        <dbReference type="ARBA" id="ARBA00022692"/>
    </source>
</evidence>
<name>A0A8H7VPN8_9FUNG</name>
<dbReference type="SMART" id="SM00320">
    <property type="entry name" value="WD40"/>
    <property type="match status" value="3"/>
</dbReference>
<evidence type="ECO:0000256" key="1">
    <source>
        <dbReference type="ARBA" id="ARBA00004389"/>
    </source>
</evidence>
<dbReference type="PANTHER" id="PTHR23284">
    <property type="entry name" value="PROLACTIN REGULATORY ELEMENT BINDING PROTEIN"/>
    <property type="match status" value="1"/>
</dbReference>
<dbReference type="InterPro" id="IPR001680">
    <property type="entry name" value="WD40_rpt"/>
</dbReference>